<dbReference type="Gene3D" id="3.40.50.2300">
    <property type="match status" value="1"/>
</dbReference>
<dbReference type="Gene3D" id="3.30.565.10">
    <property type="entry name" value="Histidine kinase-like ATPase, C-terminal domain"/>
    <property type="match status" value="1"/>
</dbReference>
<evidence type="ECO:0000259" key="10">
    <source>
        <dbReference type="PROSITE" id="PS50110"/>
    </source>
</evidence>
<reference evidence="13 14" key="1">
    <citation type="journal article" date="2020" name="Microbiol. Res.">
        <title>Flavobacterium pokkalii sp. nov., a novel plant growth promoting native rhizobacteria isolated from pokkali rice grown in coastal saline affected agricultural regions of southern India, Kerala.</title>
        <authorList>
            <person name="Menon R.R."/>
            <person name="Kumari S."/>
            <person name="Viver T."/>
            <person name="Rameshkumar N."/>
        </authorList>
    </citation>
    <scope>NUCLEOTIDE SEQUENCE [LARGE SCALE GENOMIC DNA]</scope>
    <source>
        <strain evidence="13 14">L1I52</strain>
    </source>
</reference>
<evidence type="ECO:0000259" key="11">
    <source>
        <dbReference type="PROSITE" id="PS50112"/>
    </source>
</evidence>
<feature type="domain" description="PAS" evidence="11">
    <location>
        <begin position="604"/>
        <end position="648"/>
    </location>
</feature>
<feature type="domain" description="PAC" evidence="12">
    <location>
        <begin position="117"/>
        <end position="168"/>
    </location>
</feature>
<dbReference type="InterPro" id="IPR036097">
    <property type="entry name" value="HisK_dim/P_sf"/>
</dbReference>
<dbReference type="InterPro" id="IPR035965">
    <property type="entry name" value="PAS-like_dom_sf"/>
</dbReference>
<accession>A0ABR7USS4</accession>
<dbReference type="CDD" id="cd00082">
    <property type="entry name" value="HisKA"/>
    <property type="match status" value="1"/>
</dbReference>
<dbReference type="InterPro" id="IPR000700">
    <property type="entry name" value="PAS-assoc_C"/>
</dbReference>
<feature type="domain" description="PAC" evidence="12">
    <location>
        <begin position="684"/>
        <end position="737"/>
    </location>
</feature>
<dbReference type="InterPro" id="IPR003018">
    <property type="entry name" value="GAF"/>
</dbReference>
<evidence type="ECO:0000256" key="3">
    <source>
        <dbReference type="ARBA" id="ARBA00022553"/>
    </source>
</evidence>
<evidence type="ECO:0000256" key="2">
    <source>
        <dbReference type="ARBA" id="ARBA00012438"/>
    </source>
</evidence>
<dbReference type="InterPro" id="IPR029016">
    <property type="entry name" value="GAF-like_dom_sf"/>
</dbReference>
<dbReference type="EMBL" id="NASZ01000012">
    <property type="protein sequence ID" value="MBD0725328.1"/>
    <property type="molecule type" value="Genomic_DNA"/>
</dbReference>
<dbReference type="InterPro" id="IPR011006">
    <property type="entry name" value="CheY-like_superfamily"/>
</dbReference>
<keyword evidence="3 7" id="KW-0597">Phosphoprotein</keyword>
<dbReference type="SUPFAM" id="SSF55874">
    <property type="entry name" value="ATPase domain of HSP90 chaperone/DNA topoisomerase II/histidine kinase"/>
    <property type="match status" value="1"/>
</dbReference>
<feature type="domain" description="PAC" evidence="12">
    <location>
        <begin position="425"/>
        <end position="477"/>
    </location>
</feature>
<evidence type="ECO:0000256" key="8">
    <source>
        <dbReference type="SAM" id="Coils"/>
    </source>
</evidence>
<dbReference type="SMART" id="SM00091">
    <property type="entry name" value="PAS"/>
    <property type="match status" value="4"/>
</dbReference>
<dbReference type="CDD" id="cd00130">
    <property type="entry name" value="PAS"/>
    <property type="match status" value="4"/>
</dbReference>
<comment type="caution">
    <text evidence="13">The sequence shown here is derived from an EMBL/GenBank/DDBJ whole genome shotgun (WGS) entry which is preliminary data.</text>
</comment>
<organism evidence="13 14">
    <name type="scientific">Flavobacterium pokkalii</name>
    <dbReference type="NCBI Taxonomy" id="1940408"/>
    <lineage>
        <taxon>Bacteria</taxon>
        <taxon>Pseudomonadati</taxon>
        <taxon>Bacteroidota</taxon>
        <taxon>Flavobacteriia</taxon>
        <taxon>Flavobacteriales</taxon>
        <taxon>Flavobacteriaceae</taxon>
        <taxon>Flavobacterium</taxon>
    </lineage>
</organism>
<dbReference type="InterPro" id="IPR013767">
    <property type="entry name" value="PAS_fold"/>
</dbReference>
<dbReference type="Gene3D" id="1.10.287.130">
    <property type="match status" value="1"/>
</dbReference>
<dbReference type="EC" id="2.7.13.3" evidence="2"/>
<dbReference type="SMART" id="SM00387">
    <property type="entry name" value="HATPase_c"/>
    <property type="match status" value="1"/>
</dbReference>
<dbReference type="InterPro" id="IPR005467">
    <property type="entry name" value="His_kinase_dom"/>
</dbReference>
<feature type="domain" description="Response regulatory" evidence="10">
    <location>
        <begin position="1002"/>
        <end position="1120"/>
    </location>
</feature>
<keyword evidence="4" id="KW-0808">Transferase</keyword>
<dbReference type="PROSITE" id="PS50109">
    <property type="entry name" value="HIS_KIN"/>
    <property type="match status" value="1"/>
</dbReference>
<dbReference type="Pfam" id="PF00512">
    <property type="entry name" value="HisKA"/>
    <property type="match status" value="1"/>
</dbReference>
<dbReference type="RefSeq" id="WP_188220629.1">
    <property type="nucleotide sequence ID" value="NZ_NASZ01000012.1"/>
</dbReference>
<dbReference type="CDD" id="cd17546">
    <property type="entry name" value="REC_hyHK_CKI1_RcsC-like"/>
    <property type="match status" value="1"/>
</dbReference>
<dbReference type="InterPro" id="IPR000014">
    <property type="entry name" value="PAS"/>
</dbReference>
<feature type="domain" description="PAC" evidence="12">
    <location>
        <begin position="551"/>
        <end position="603"/>
    </location>
</feature>
<evidence type="ECO:0000259" key="9">
    <source>
        <dbReference type="PROSITE" id="PS50109"/>
    </source>
</evidence>
<sequence>MSEYKDESNLDYRDLVTKIKEQEQQIEVLQKDLDTKNDFLNEIRNTTQTSSVLIYSLTINAKGDFYFPYINNQDDAIFGLNLKELKDTTEILDHIHSDDRLTLVNNLRHTLNSLTPVQLEYRYFHPEKGCVWHEINAVPAINKDGSISIHGMITDITSRIQAEQKMKRAKRLYLFISRINQIIVRSQNQNQLFSEVCSAAVVEGKFKMAWIGTIDFTTNSVSPVSFAGEDNGYLNILRTVSLQLDQKGGRGPAATALRQQRYYICNAIADDPIMEPWRAEALKRGFQSLMAIPIKKFDITVGVFVIYAAEKNYFDEEEIGLLKKATADVTFALELFEKEARRKQAEEAVADSEKRFHTLTEVSPVGIFRTDLTGATTYVNQRWTEIVGLDFNESLGNGWYFAIHPDDRVKFYEEWGKVINKRIRSILEYRFVKEDGSVVWVIGQATPETNSENQIVGFVGTITDITERKRAEDKFVQTNKKMEAIIEAIPDMMFEIDLSGKIFNYHSSDNDLLLVPPSVFIGKNLVEVLPPEAASVCLLALKEANNKGISRGKQYSLIFPDGEEHWFELSIAPMKEGQAFESHFIVISRNITEQKKTEEDLHRNKERYRGLLDNLEAGIVVHDAAGTIMMCNSQSAKLLGYSAEKLISSKSDSLKWNFVNEDFTPMKKEDYPVNQIIQTKKPLKNFPLGIERKSDETVVWVLVSGFPMLDNQGNIQEVVISFIDVSEQKEMNLEIQKSKEIAETANKSKTEFLANMSHEIRTPLNGIIGFTSLLMESQLDRKQEEYTRTINESAATLMDIVNDILDFSKIEAGKLDLKIEEIDLFALINQVISLFKYQASQKQIGLELHIDTNVPQFLFADPLRLKQIIINLVGNAIKFTQRGKVELNVQAVSSSEEDFVSLTFSVKDTGIGIKEQNQIKIFHSFVQEDTSTSRQFGGTGLGLAISNKLLALMDSKLELESTYGQGSKFYFAIDLKKSQNQHLSPLKMNEKAVMKNSLGAKKVLIVEDNAINMLLAKTLVKKIIPDSLIVEATDGDEAVVQYKKEQPDIILMDIQMPNKNGFEATYEIRKIEQGSLTPIIALTAGIFVEEKEECLKSGMNDYITKPISVDDLESIMIKWLTD</sequence>
<dbReference type="SUPFAM" id="SSF52172">
    <property type="entry name" value="CheY-like"/>
    <property type="match status" value="1"/>
</dbReference>
<dbReference type="Pfam" id="PF00072">
    <property type="entry name" value="Response_reg"/>
    <property type="match status" value="1"/>
</dbReference>
<dbReference type="PANTHER" id="PTHR45339">
    <property type="entry name" value="HYBRID SIGNAL TRANSDUCTION HISTIDINE KINASE J"/>
    <property type="match status" value="1"/>
</dbReference>
<dbReference type="Gene3D" id="3.30.450.20">
    <property type="entry name" value="PAS domain"/>
    <property type="match status" value="4"/>
</dbReference>
<dbReference type="Proteomes" id="UP000661715">
    <property type="component" value="Unassembled WGS sequence"/>
</dbReference>
<dbReference type="PROSITE" id="PS50110">
    <property type="entry name" value="RESPONSE_REGULATORY"/>
    <property type="match status" value="1"/>
</dbReference>
<dbReference type="CDD" id="cd16922">
    <property type="entry name" value="HATPase_EvgS-ArcB-TorS-like"/>
    <property type="match status" value="1"/>
</dbReference>
<feature type="domain" description="PAS" evidence="11">
    <location>
        <begin position="478"/>
        <end position="548"/>
    </location>
</feature>
<dbReference type="Pfam" id="PF02518">
    <property type="entry name" value="HATPase_c"/>
    <property type="match status" value="1"/>
</dbReference>
<dbReference type="InterPro" id="IPR004358">
    <property type="entry name" value="Sig_transdc_His_kin-like_C"/>
</dbReference>
<dbReference type="Pfam" id="PF00989">
    <property type="entry name" value="PAS"/>
    <property type="match status" value="2"/>
</dbReference>
<feature type="domain" description="PAS" evidence="11">
    <location>
        <begin position="352"/>
        <end position="422"/>
    </location>
</feature>
<dbReference type="SUPFAM" id="SSF55781">
    <property type="entry name" value="GAF domain-like"/>
    <property type="match status" value="1"/>
</dbReference>
<comment type="catalytic activity">
    <reaction evidence="1">
        <text>ATP + protein L-histidine = ADP + protein N-phospho-L-histidine.</text>
        <dbReference type="EC" id="2.7.13.3"/>
    </reaction>
</comment>
<keyword evidence="5" id="KW-0418">Kinase</keyword>
<dbReference type="InterPro" id="IPR003661">
    <property type="entry name" value="HisK_dim/P_dom"/>
</dbReference>
<dbReference type="InterPro" id="IPR003594">
    <property type="entry name" value="HATPase_dom"/>
</dbReference>
<dbReference type="Gene3D" id="3.30.450.40">
    <property type="match status" value="1"/>
</dbReference>
<evidence type="ECO:0000259" key="12">
    <source>
        <dbReference type="PROSITE" id="PS50113"/>
    </source>
</evidence>
<evidence type="ECO:0000256" key="7">
    <source>
        <dbReference type="PROSITE-ProRule" id="PRU00169"/>
    </source>
</evidence>
<feature type="domain" description="Histidine kinase" evidence="9">
    <location>
        <begin position="755"/>
        <end position="977"/>
    </location>
</feature>
<name>A0ABR7USS4_9FLAO</name>
<dbReference type="SUPFAM" id="SSF47384">
    <property type="entry name" value="Homodimeric domain of signal transducing histidine kinase"/>
    <property type="match status" value="1"/>
</dbReference>
<gene>
    <name evidence="13" type="ORF">B6A10_09070</name>
</gene>
<protein>
    <recommendedName>
        <fullName evidence="2">histidine kinase</fullName>
        <ecNumber evidence="2">2.7.13.3</ecNumber>
    </recommendedName>
</protein>
<keyword evidence="14" id="KW-1185">Reference proteome</keyword>
<feature type="modified residue" description="4-aspartylphosphate" evidence="7">
    <location>
        <position position="1053"/>
    </location>
</feature>
<dbReference type="InterPro" id="IPR036890">
    <property type="entry name" value="HATPase_C_sf"/>
</dbReference>
<dbReference type="InterPro" id="IPR013655">
    <property type="entry name" value="PAS_fold_3"/>
</dbReference>
<evidence type="ECO:0000313" key="14">
    <source>
        <dbReference type="Proteomes" id="UP000661715"/>
    </source>
</evidence>
<dbReference type="NCBIfam" id="TIGR00229">
    <property type="entry name" value="sensory_box"/>
    <property type="match status" value="3"/>
</dbReference>
<dbReference type="Pfam" id="PF13185">
    <property type="entry name" value="GAF_2"/>
    <property type="match status" value="1"/>
</dbReference>
<keyword evidence="8" id="KW-0175">Coiled coil</keyword>
<dbReference type="SMART" id="SM00448">
    <property type="entry name" value="REC"/>
    <property type="match status" value="1"/>
</dbReference>
<evidence type="ECO:0000256" key="6">
    <source>
        <dbReference type="ARBA" id="ARBA00023012"/>
    </source>
</evidence>
<dbReference type="PROSITE" id="PS50113">
    <property type="entry name" value="PAC"/>
    <property type="match status" value="4"/>
</dbReference>
<dbReference type="InterPro" id="IPR001789">
    <property type="entry name" value="Sig_transdc_resp-reg_receiver"/>
</dbReference>
<evidence type="ECO:0000256" key="1">
    <source>
        <dbReference type="ARBA" id="ARBA00000085"/>
    </source>
</evidence>
<dbReference type="PROSITE" id="PS50112">
    <property type="entry name" value="PAS"/>
    <property type="match status" value="4"/>
</dbReference>
<dbReference type="Pfam" id="PF08447">
    <property type="entry name" value="PAS_3"/>
    <property type="match status" value="2"/>
</dbReference>
<feature type="coiled-coil region" evidence="8">
    <location>
        <begin position="5"/>
        <end position="39"/>
    </location>
</feature>
<evidence type="ECO:0000256" key="4">
    <source>
        <dbReference type="ARBA" id="ARBA00022679"/>
    </source>
</evidence>
<keyword evidence="6" id="KW-0902">Two-component regulatory system</keyword>
<evidence type="ECO:0000313" key="13">
    <source>
        <dbReference type="EMBL" id="MBD0725328.1"/>
    </source>
</evidence>
<dbReference type="PANTHER" id="PTHR45339:SF1">
    <property type="entry name" value="HYBRID SIGNAL TRANSDUCTION HISTIDINE KINASE J"/>
    <property type="match status" value="1"/>
</dbReference>
<feature type="domain" description="PAS" evidence="11">
    <location>
        <begin position="57"/>
        <end position="114"/>
    </location>
</feature>
<dbReference type="InterPro" id="IPR001610">
    <property type="entry name" value="PAC"/>
</dbReference>
<dbReference type="SMART" id="SM00388">
    <property type="entry name" value="HisKA"/>
    <property type="match status" value="1"/>
</dbReference>
<evidence type="ECO:0000256" key="5">
    <source>
        <dbReference type="ARBA" id="ARBA00022777"/>
    </source>
</evidence>
<proteinExistence type="predicted"/>
<dbReference type="SMART" id="SM00086">
    <property type="entry name" value="PAC"/>
    <property type="match status" value="4"/>
</dbReference>
<dbReference type="SUPFAM" id="SSF55785">
    <property type="entry name" value="PYP-like sensor domain (PAS domain)"/>
    <property type="match status" value="4"/>
</dbReference>
<dbReference type="PRINTS" id="PR00344">
    <property type="entry name" value="BCTRLSENSOR"/>
</dbReference>